<evidence type="ECO:0000256" key="1">
    <source>
        <dbReference type="SAM" id="MobiDB-lite"/>
    </source>
</evidence>
<feature type="compositionally biased region" description="Basic residues" evidence="1">
    <location>
        <begin position="263"/>
        <end position="290"/>
    </location>
</feature>
<dbReference type="Pfam" id="PF17955">
    <property type="entry name" value="Cas6b_N"/>
    <property type="match status" value="1"/>
</dbReference>
<name>A0A381NUK9_9ZZZZ</name>
<evidence type="ECO:0008006" key="5">
    <source>
        <dbReference type="Google" id="ProtNLM"/>
    </source>
</evidence>
<proteinExistence type="predicted"/>
<feature type="domain" description="Cas6b N-terminal" evidence="3">
    <location>
        <begin position="11"/>
        <end position="105"/>
    </location>
</feature>
<protein>
    <recommendedName>
        <fullName evidence="5">CRISPR-associated protein Cas6 C-terminal domain-containing protein</fullName>
    </recommendedName>
</protein>
<evidence type="ECO:0000259" key="2">
    <source>
        <dbReference type="Pfam" id="PF17262"/>
    </source>
</evidence>
<evidence type="ECO:0000313" key="4">
    <source>
        <dbReference type="EMBL" id="SUZ58291.1"/>
    </source>
</evidence>
<feature type="domain" description="Cas6b C-terminal" evidence="2">
    <location>
        <begin position="111"/>
        <end position="218"/>
    </location>
</feature>
<dbReference type="InterPro" id="IPR041528">
    <property type="entry name" value="Cas6b_N"/>
</dbReference>
<reference evidence="4" key="1">
    <citation type="submission" date="2018-05" db="EMBL/GenBank/DDBJ databases">
        <authorList>
            <person name="Lanie J.A."/>
            <person name="Ng W.-L."/>
            <person name="Kazmierczak K.M."/>
            <person name="Andrzejewski T.M."/>
            <person name="Davidsen T.M."/>
            <person name="Wayne K.J."/>
            <person name="Tettelin H."/>
            <person name="Glass J.I."/>
            <person name="Rusch D."/>
            <person name="Podicherti R."/>
            <person name="Tsui H.-C.T."/>
            <person name="Winkler M.E."/>
        </authorList>
    </citation>
    <scope>NUCLEOTIDE SEQUENCE</scope>
</reference>
<accession>A0A381NUK9</accession>
<sequence length="324" mass="37685">MESHLSKSVVICLTADKPVRKTPYQVKGVFMKQFSDEKIVPFLNGKLRNKYLYPRVQVKILNEQIYIVGIKEGVNPVLSLIDNIRSFNFGNITINIEKYDIEENKDQFTPTEKLLRYKFITPWIALNKSTSGKYRFLTDQEKPLFLNQLLGKNLLFIAKELGFDIKNKIFTKVSVNNLIPEKIDENGWGAFTGEFKTNFLLPSYIGLGNGITRGFGTLFSLNNSNGLIPEASKEKTEEYIEEEINEEDEDITFVTTKDVRVINKRKKQKKRQDHHKKIKKNKNQRLTKNRHSIEKNNSNNSNTIDTNDDSRFNSEEYHQKQHDL</sequence>
<dbReference type="EMBL" id="UINC01000610">
    <property type="protein sequence ID" value="SUZ58291.1"/>
    <property type="molecule type" value="Genomic_DNA"/>
</dbReference>
<feature type="region of interest" description="Disordered" evidence="1">
    <location>
        <begin position="263"/>
        <end position="324"/>
    </location>
</feature>
<organism evidence="4">
    <name type="scientific">marine metagenome</name>
    <dbReference type="NCBI Taxonomy" id="408172"/>
    <lineage>
        <taxon>unclassified sequences</taxon>
        <taxon>metagenomes</taxon>
        <taxon>ecological metagenomes</taxon>
    </lineage>
</organism>
<feature type="compositionally biased region" description="Low complexity" evidence="1">
    <location>
        <begin position="296"/>
        <end position="305"/>
    </location>
</feature>
<dbReference type="InterPro" id="IPR020209">
    <property type="entry name" value="Cas6b_C"/>
</dbReference>
<feature type="compositionally biased region" description="Basic and acidic residues" evidence="1">
    <location>
        <begin position="308"/>
        <end position="324"/>
    </location>
</feature>
<gene>
    <name evidence="4" type="ORF">METZ01_LOCUS11145</name>
</gene>
<dbReference type="AlphaFoldDB" id="A0A381NUK9"/>
<evidence type="ECO:0000259" key="3">
    <source>
        <dbReference type="Pfam" id="PF17955"/>
    </source>
</evidence>
<dbReference type="Pfam" id="PF17262">
    <property type="entry name" value="Cas6b_C"/>
    <property type="match status" value="1"/>
</dbReference>